<evidence type="ECO:0000313" key="4">
    <source>
        <dbReference type="EMBL" id="QAA23130.1"/>
    </source>
</evidence>
<feature type="transmembrane region" description="Helical" evidence="2">
    <location>
        <begin position="21"/>
        <end position="40"/>
    </location>
</feature>
<evidence type="ECO:0000256" key="1">
    <source>
        <dbReference type="SAM" id="MobiDB-lite"/>
    </source>
</evidence>
<dbReference type="InterPro" id="IPR002931">
    <property type="entry name" value="Transglutaminase-like"/>
</dbReference>
<feature type="transmembrane region" description="Helical" evidence="2">
    <location>
        <begin position="75"/>
        <end position="94"/>
    </location>
</feature>
<feature type="transmembrane region" description="Helical" evidence="2">
    <location>
        <begin position="652"/>
        <end position="670"/>
    </location>
</feature>
<dbReference type="SMART" id="SM00460">
    <property type="entry name" value="TGc"/>
    <property type="match status" value="1"/>
</dbReference>
<dbReference type="InterPro" id="IPR021878">
    <property type="entry name" value="TgpA_N"/>
</dbReference>
<name>A0ABX5Q922_9BACL</name>
<evidence type="ECO:0000313" key="5">
    <source>
        <dbReference type="Proteomes" id="UP000285882"/>
    </source>
</evidence>
<proteinExistence type="predicted"/>
<protein>
    <submittedName>
        <fullName evidence="4">Transglutaminase</fullName>
    </submittedName>
</protein>
<feature type="transmembrane region" description="Helical" evidence="2">
    <location>
        <begin position="130"/>
        <end position="151"/>
    </location>
</feature>
<dbReference type="InterPro" id="IPR052901">
    <property type="entry name" value="Bact_TGase-like"/>
</dbReference>
<dbReference type="Pfam" id="PF11992">
    <property type="entry name" value="TgpA_N"/>
    <property type="match status" value="1"/>
</dbReference>
<organism evidence="4 5">
    <name type="scientific">Sporolactobacillus terrae</name>
    <dbReference type="NCBI Taxonomy" id="269673"/>
    <lineage>
        <taxon>Bacteria</taxon>
        <taxon>Bacillati</taxon>
        <taxon>Bacillota</taxon>
        <taxon>Bacilli</taxon>
        <taxon>Bacillales</taxon>
        <taxon>Sporolactobacillaceae</taxon>
        <taxon>Sporolactobacillus</taxon>
    </lineage>
</organism>
<feature type="compositionally biased region" description="Polar residues" evidence="1">
    <location>
        <begin position="574"/>
        <end position="603"/>
    </location>
</feature>
<feature type="region of interest" description="Disordered" evidence="1">
    <location>
        <begin position="574"/>
        <end position="643"/>
    </location>
</feature>
<keyword evidence="2" id="KW-1133">Transmembrane helix</keyword>
<feature type="transmembrane region" description="Helical" evidence="2">
    <location>
        <begin position="156"/>
        <end position="176"/>
    </location>
</feature>
<evidence type="ECO:0000259" key="3">
    <source>
        <dbReference type="SMART" id="SM00460"/>
    </source>
</evidence>
<keyword evidence="5" id="KW-1185">Reference proteome</keyword>
<accession>A0ABX5Q922</accession>
<dbReference type="PANTHER" id="PTHR42736">
    <property type="entry name" value="PROTEIN-GLUTAMINE GAMMA-GLUTAMYLTRANSFERASE"/>
    <property type="match status" value="1"/>
</dbReference>
<evidence type="ECO:0000256" key="2">
    <source>
        <dbReference type="SAM" id="Phobius"/>
    </source>
</evidence>
<dbReference type="SUPFAM" id="SSF54001">
    <property type="entry name" value="Cysteine proteinases"/>
    <property type="match status" value="1"/>
</dbReference>
<dbReference type="EMBL" id="CP025688">
    <property type="protein sequence ID" value="QAA23130.1"/>
    <property type="molecule type" value="Genomic_DNA"/>
</dbReference>
<feature type="transmembrane region" description="Helical" evidence="2">
    <location>
        <begin position="182"/>
        <end position="202"/>
    </location>
</feature>
<dbReference type="PANTHER" id="PTHR42736:SF1">
    <property type="entry name" value="PROTEIN-GLUTAMINE GAMMA-GLUTAMYLTRANSFERASE"/>
    <property type="match status" value="1"/>
</dbReference>
<keyword evidence="2" id="KW-0472">Membrane</keyword>
<feature type="transmembrane region" description="Helical" evidence="2">
    <location>
        <begin position="46"/>
        <end position="68"/>
    </location>
</feature>
<keyword evidence="2" id="KW-0812">Transmembrane</keyword>
<dbReference type="InterPro" id="IPR038765">
    <property type="entry name" value="Papain-like_cys_pep_sf"/>
</dbReference>
<feature type="transmembrane region" description="Helical" evidence="2">
    <location>
        <begin position="214"/>
        <end position="235"/>
    </location>
</feature>
<feature type="compositionally biased region" description="Polar residues" evidence="1">
    <location>
        <begin position="628"/>
        <end position="642"/>
    </location>
</feature>
<reference evidence="4 5" key="1">
    <citation type="submission" date="2018-01" db="EMBL/GenBank/DDBJ databases">
        <title>Complete genome sequencing of Sporolactobacillus terrae DLG3.</title>
        <authorList>
            <person name="Nam Y.-D."/>
            <person name="Kang J."/>
            <person name="Chung W.-H."/>
        </authorList>
    </citation>
    <scope>NUCLEOTIDE SEQUENCE [LARGE SCALE GENOMIC DNA]</scope>
    <source>
        <strain evidence="4 5">DLG3</strain>
    </source>
</reference>
<dbReference type="Gene3D" id="3.10.620.30">
    <property type="match status" value="1"/>
</dbReference>
<feature type="compositionally biased region" description="Low complexity" evidence="1">
    <location>
        <begin position="604"/>
        <end position="627"/>
    </location>
</feature>
<gene>
    <name evidence="4" type="ORF">C0674_11095</name>
</gene>
<feature type="domain" description="Transglutaminase-like" evidence="3">
    <location>
        <begin position="488"/>
        <end position="570"/>
    </location>
</feature>
<dbReference type="Pfam" id="PF01841">
    <property type="entry name" value="Transglut_core"/>
    <property type="match status" value="1"/>
</dbReference>
<sequence length="787" mass="89382">MSRKSRQYQRERQVTIMREGRNSLVARTIIYGLSGLLLWFCFQPLLVLTILNAKLLLLLFIGSMLVMFYFKLPKWLCVTVCAGLILHAVHFYFFKAYPFLQPEWFLLFLGQTRDSFHSLWQGDAAEIPDVFSAFMFYLVFGFVLFTVNHWLEKGRIILFVALAMLSSLAIDTLTYFDGRQTIVVQAAVALALLSFHQWQNFVQKGDKTHSLRMTRSWFAVTGMVIAAFLLFALMLPKPDSLWKGPSNYVSGLGLSFFNNDSFFSGNQRIGYDDDDSRLGGSIAMDQTPLFTAAISGSPQYWRVAYKDHYTGHGWSNGNRYFMPISGSRSLSEMLTLYGAKTKKNEQTAVLRFSSSSPAILPYAGEPQQITVPGKQVKLDQLNGQLLTVDERKADQATIRYEAPSYHTSALRAPASANDPQIIRDTYLQLPQKLPKRVQTLAKRLTDGKANRYDQVNAVVNYLRSSRFTYSTDRVPVPSNDQDYVDQFLFASKVGYCDNFSTSLVVLLRSAGIPARWVKGFTSGEYVRNVQEKVKGKTIDLNEYRITNADAHSWGEVYFQGSGWVSFEATPSFSNPSEFASENSTNASERSDTQQQSGSSAESDQNQQSTNQKEQQQQKDPQQKTAKQNNTESQTKAQTNNAGAETPAVHWKAIAWTAAGILLAAAIAAFLTRKKWLRAVYVYQLHKKSIEHDQDFVYLFQRLLRVLALDGWERSDSETLREFAQRFDEQNDGCALYPLIEQYEQMIYRNGSRGYQLDAEQIRILLNRTIDHRSKATPAEKDLNQKAE</sequence>
<dbReference type="Proteomes" id="UP000285882">
    <property type="component" value="Chromosome"/>
</dbReference>